<proteinExistence type="predicted"/>
<name>A0A7S2E9I2_TRICV</name>
<protein>
    <submittedName>
        <fullName evidence="2">Uncharacterized protein</fullName>
    </submittedName>
</protein>
<keyword evidence="1" id="KW-0732">Signal</keyword>
<feature type="chain" id="PRO_5031428673" evidence="1">
    <location>
        <begin position="24"/>
        <end position="119"/>
    </location>
</feature>
<feature type="signal peptide" evidence="1">
    <location>
        <begin position="1"/>
        <end position="23"/>
    </location>
</feature>
<evidence type="ECO:0000256" key="1">
    <source>
        <dbReference type="SAM" id="SignalP"/>
    </source>
</evidence>
<accession>A0A7S2E9I2</accession>
<sequence>MKLTVFSIVGVLLLISAAGASLASDSIVGADEGLGGSVSELAKPEGNRHGRQTQTVDPYSCSQARKCCKCSDNNCSDLTLAKKYKKCIRKNCKARCGKAAKKCYGDKGLVTKVAVDECW</sequence>
<gene>
    <name evidence="2" type="ORF">OSIN01602_LOCUS2324</name>
</gene>
<organism evidence="2">
    <name type="scientific">Trieres chinensis</name>
    <name type="common">Marine centric diatom</name>
    <name type="synonym">Odontella sinensis</name>
    <dbReference type="NCBI Taxonomy" id="1514140"/>
    <lineage>
        <taxon>Eukaryota</taxon>
        <taxon>Sar</taxon>
        <taxon>Stramenopiles</taxon>
        <taxon>Ochrophyta</taxon>
        <taxon>Bacillariophyta</taxon>
        <taxon>Mediophyceae</taxon>
        <taxon>Biddulphiophycidae</taxon>
        <taxon>Eupodiscales</taxon>
        <taxon>Parodontellaceae</taxon>
        <taxon>Trieres</taxon>
    </lineage>
</organism>
<dbReference type="AlphaFoldDB" id="A0A7S2E9I2"/>
<dbReference type="EMBL" id="HBGO01004181">
    <property type="protein sequence ID" value="CAD9323330.1"/>
    <property type="molecule type" value="Transcribed_RNA"/>
</dbReference>
<evidence type="ECO:0000313" key="2">
    <source>
        <dbReference type="EMBL" id="CAD9323330.1"/>
    </source>
</evidence>
<reference evidence="2" key="1">
    <citation type="submission" date="2021-01" db="EMBL/GenBank/DDBJ databases">
        <authorList>
            <person name="Corre E."/>
            <person name="Pelletier E."/>
            <person name="Niang G."/>
            <person name="Scheremetjew M."/>
            <person name="Finn R."/>
            <person name="Kale V."/>
            <person name="Holt S."/>
            <person name="Cochrane G."/>
            <person name="Meng A."/>
            <person name="Brown T."/>
            <person name="Cohen L."/>
        </authorList>
    </citation>
    <scope>NUCLEOTIDE SEQUENCE</scope>
    <source>
        <strain evidence="2">Grunow 1884</strain>
    </source>
</reference>